<protein>
    <submittedName>
        <fullName evidence="3">Uncharacterized protein</fullName>
    </submittedName>
</protein>
<evidence type="ECO:0000313" key="4">
    <source>
        <dbReference type="Proteomes" id="UP001633002"/>
    </source>
</evidence>
<dbReference type="Proteomes" id="UP001633002">
    <property type="component" value="Unassembled WGS sequence"/>
</dbReference>
<dbReference type="EMBL" id="JBJQOH010000006">
    <property type="protein sequence ID" value="KAL3683817.1"/>
    <property type="molecule type" value="Genomic_DNA"/>
</dbReference>
<reference evidence="3 4" key="1">
    <citation type="submission" date="2024-09" db="EMBL/GenBank/DDBJ databases">
        <title>Chromosome-scale assembly of Riccia sorocarpa.</title>
        <authorList>
            <person name="Paukszto L."/>
        </authorList>
    </citation>
    <scope>NUCLEOTIDE SEQUENCE [LARGE SCALE GENOMIC DNA]</scope>
    <source>
        <strain evidence="3">LP-2024</strain>
        <tissue evidence="3">Aerial parts of the thallus</tissue>
    </source>
</reference>
<feature type="coiled-coil region" evidence="1">
    <location>
        <begin position="10"/>
        <end position="72"/>
    </location>
</feature>
<evidence type="ECO:0000313" key="3">
    <source>
        <dbReference type="EMBL" id="KAL3683817.1"/>
    </source>
</evidence>
<feature type="region of interest" description="Disordered" evidence="2">
    <location>
        <begin position="273"/>
        <end position="297"/>
    </location>
</feature>
<evidence type="ECO:0000256" key="2">
    <source>
        <dbReference type="SAM" id="MobiDB-lite"/>
    </source>
</evidence>
<name>A0ABD3GZL2_9MARC</name>
<accession>A0ABD3GZL2</accession>
<proteinExistence type="predicted"/>
<dbReference type="AlphaFoldDB" id="A0ABD3GZL2"/>
<feature type="region of interest" description="Disordered" evidence="2">
    <location>
        <begin position="105"/>
        <end position="124"/>
    </location>
</feature>
<comment type="caution">
    <text evidence="3">The sequence shown here is derived from an EMBL/GenBank/DDBJ whole genome shotgun (WGS) entry which is preliminary data.</text>
</comment>
<evidence type="ECO:0000256" key="1">
    <source>
        <dbReference type="SAM" id="Coils"/>
    </source>
</evidence>
<keyword evidence="1" id="KW-0175">Coiled coil</keyword>
<keyword evidence="4" id="KW-1185">Reference proteome</keyword>
<sequence>MADESRRDLLRMYRVEIPALQNKLEDTKNKLLEQHIWRQGSDDRIRELIVENKSLRDRLLATQKQLDEAASDFSFMMRHNKYLERQLRKLKTHLRWKTKRARKDRVEETLSDSSDSLSDSDDQADENLAVKLPGIRTPMEPHTSGEADIILADPLGSHRRDDGRYAPSLIERVCPELGYQFVSYRTKQRHLKHDSAGTVASAVVVSREKVRLQQATAPSQIAQVETNDAPNVSRRQTPTNQNFVHRATIWRYNHLASVQRSFFSSQQTLPDLAQDEGFQDNPYSPSRAADRCAGDTSPPITALSCCGAF</sequence>
<gene>
    <name evidence="3" type="ORF">R1sor_001839</name>
</gene>
<organism evidence="3 4">
    <name type="scientific">Riccia sorocarpa</name>
    <dbReference type="NCBI Taxonomy" id="122646"/>
    <lineage>
        <taxon>Eukaryota</taxon>
        <taxon>Viridiplantae</taxon>
        <taxon>Streptophyta</taxon>
        <taxon>Embryophyta</taxon>
        <taxon>Marchantiophyta</taxon>
        <taxon>Marchantiopsida</taxon>
        <taxon>Marchantiidae</taxon>
        <taxon>Marchantiales</taxon>
        <taxon>Ricciaceae</taxon>
        <taxon>Riccia</taxon>
    </lineage>
</organism>